<evidence type="ECO:0000313" key="3">
    <source>
        <dbReference type="Proteomes" id="UP000030653"/>
    </source>
</evidence>
<feature type="region of interest" description="Disordered" evidence="1">
    <location>
        <begin position="121"/>
        <end position="169"/>
    </location>
</feature>
<dbReference type="RefSeq" id="XP_040633210.1">
    <property type="nucleotide sequence ID" value="XM_040767733.1"/>
</dbReference>
<accession>M5G7Y1</accession>
<evidence type="ECO:0000256" key="1">
    <source>
        <dbReference type="SAM" id="MobiDB-lite"/>
    </source>
</evidence>
<keyword evidence="3" id="KW-1185">Reference proteome</keyword>
<evidence type="ECO:0000313" key="2">
    <source>
        <dbReference type="EMBL" id="EJU06316.1"/>
    </source>
</evidence>
<dbReference type="GeneID" id="63682795"/>
<protein>
    <submittedName>
        <fullName evidence="2">Uncharacterized protein</fullName>
    </submittedName>
</protein>
<name>M5G7Y1_DACPD</name>
<dbReference type="Proteomes" id="UP000030653">
    <property type="component" value="Unassembled WGS sequence"/>
</dbReference>
<dbReference type="HOGENOM" id="CLU_1578473_0_0_1"/>
<organism evidence="2 3">
    <name type="scientific">Dacryopinax primogenitus (strain DJM 731)</name>
    <name type="common">Brown rot fungus</name>
    <dbReference type="NCBI Taxonomy" id="1858805"/>
    <lineage>
        <taxon>Eukaryota</taxon>
        <taxon>Fungi</taxon>
        <taxon>Dikarya</taxon>
        <taxon>Basidiomycota</taxon>
        <taxon>Agaricomycotina</taxon>
        <taxon>Dacrymycetes</taxon>
        <taxon>Dacrymycetales</taxon>
        <taxon>Dacrymycetaceae</taxon>
        <taxon>Dacryopinax</taxon>
    </lineage>
</organism>
<sequence length="169" mass="18995">MSHSQPPKKLPQIHLMVKTHKHTLALTLVPTQTIQDLKAQAIDALSQFSSSPEDEKEAGFPLRPELGDFEVMRRNGDEYDVLEEKETAMGLRLMAWDRLYLAWRDSKGKLLPVQHDKFSFWGEDDEEPAPSSSTKAAVNSGVGPKANAGAKGKRKMEDDYEPDEDEMDV</sequence>
<reference evidence="2 3" key="1">
    <citation type="journal article" date="2012" name="Science">
        <title>The Paleozoic origin of enzymatic lignin decomposition reconstructed from 31 fungal genomes.</title>
        <authorList>
            <person name="Floudas D."/>
            <person name="Binder M."/>
            <person name="Riley R."/>
            <person name="Barry K."/>
            <person name="Blanchette R.A."/>
            <person name="Henrissat B."/>
            <person name="Martinez A.T."/>
            <person name="Otillar R."/>
            <person name="Spatafora J.W."/>
            <person name="Yadav J.S."/>
            <person name="Aerts A."/>
            <person name="Benoit I."/>
            <person name="Boyd A."/>
            <person name="Carlson A."/>
            <person name="Copeland A."/>
            <person name="Coutinho P.M."/>
            <person name="de Vries R.P."/>
            <person name="Ferreira P."/>
            <person name="Findley K."/>
            <person name="Foster B."/>
            <person name="Gaskell J."/>
            <person name="Glotzer D."/>
            <person name="Gorecki P."/>
            <person name="Heitman J."/>
            <person name="Hesse C."/>
            <person name="Hori C."/>
            <person name="Igarashi K."/>
            <person name="Jurgens J.A."/>
            <person name="Kallen N."/>
            <person name="Kersten P."/>
            <person name="Kohler A."/>
            <person name="Kuees U."/>
            <person name="Kumar T.K.A."/>
            <person name="Kuo A."/>
            <person name="LaButti K."/>
            <person name="Larrondo L.F."/>
            <person name="Lindquist E."/>
            <person name="Ling A."/>
            <person name="Lombard V."/>
            <person name="Lucas S."/>
            <person name="Lundell T."/>
            <person name="Martin R."/>
            <person name="McLaughlin D.J."/>
            <person name="Morgenstern I."/>
            <person name="Morin E."/>
            <person name="Murat C."/>
            <person name="Nagy L.G."/>
            <person name="Nolan M."/>
            <person name="Ohm R.A."/>
            <person name="Patyshakuliyeva A."/>
            <person name="Rokas A."/>
            <person name="Ruiz-Duenas F.J."/>
            <person name="Sabat G."/>
            <person name="Salamov A."/>
            <person name="Samejima M."/>
            <person name="Schmutz J."/>
            <person name="Slot J.C."/>
            <person name="St John F."/>
            <person name="Stenlid J."/>
            <person name="Sun H."/>
            <person name="Sun S."/>
            <person name="Syed K."/>
            <person name="Tsang A."/>
            <person name="Wiebenga A."/>
            <person name="Young D."/>
            <person name="Pisabarro A."/>
            <person name="Eastwood D.C."/>
            <person name="Martin F."/>
            <person name="Cullen D."/>
            <person name="Grigoriev I.V."/>
            <person name="Hibbett D.S."/>
        </authorList>
    </citation>
    <scope>NUCLEOTIDE SEQUENCE [LARGE SCALE GENOMIC DNA]</scope>
    <source>
        <strain evidence="2 3">DJM-731 SS1</strain>
    </source>
</reference>
<gene>
    <name evidence="2" type="ORF">DACRYDRAFT_103263</name>
</gene>
<feature type="compositionally biased region" description="Acidic residues" evidence="1">
    <location>
        <begin position="158"/>
        <end position="169"/>
    </location>
</feature>
<dbReference type="AlphaFoldDB" id="M5G7Y1"/>
<proteinExistence type="predicted"/>
<dbReference type="EMBL" id="JH795855">
    <property type="protein sequence ID" value="EJU06316.1"/>
    <property type="molecule type" value="Genomic_DNA"/>
</dbReference>
<dbReference type="OrthoDB" id="3173670at2759"/>